<feature type="transmembrane region" description="Helical" evidence="8">
    <location>
        <begin position="379"/>
        <end position="400"/>
    </location>
</feature>
<evidence type="ECO:0000313" key="10">
    <source>
        <dbReference type="EMBL" id="SEC22698.1"/>
    </source>
</evidence>
<feature type="transmembrane region" description="Helical" evidence="8">
    <location>
        <begin position="237"/>
        <end position="255"/>
    </location>
</feature>
<feature type="transmembrane region" description="Helical" evidence="8">
    <location>
        <begin position="431"/>
        <end position="448"/>
    </location>
</feature>
<evidence type="ECO:0000256" key="2">
    <source>
        <dbReference type="ARBA" id="ARBA00022475"/>
    </source>
</evidence>
<feature type="transmembrane region" description="Helical" evidence="8">
    <location>
        <begin position="112"/>
        <end position="131"/>
    </location>
</feature>
<protein>
    <submittedName>
        <fullName evidence="10">Dolichyl-phosphate-mannose-protein mannosyltransferase</fullName>
    </submittedName>
</protein>
<dbReference type="GO" id="GO:0005886">
    <property type="term" value="C:plasma membrane"/>
    <property type="evidence" value="ECO:0007669"/>
    <property type="project" value="UniProtKB-SubCell"/>
</dbReference>
<dbReference type="InterPro" id="IPR050297">
    <property type="entry name" value="LipidA_mod_glycosyltrf_83"/>
</dbReference>
<name>A0A1H4QT34_9BACT</name>
<dbReference type="SUPFAM" id="SSF48452">
    <property type="entry name" value="TPR-like"/>
    <property type="match status" value="1"/>
</dbReference>
<feature type="transmembrane region" description="Helical" evidence="8">
    <location>
        <begin position="186"/>
        <end position="202"/>
    </location>
</feature>
<feature type="transmembrane region" description="Helical" evidence="8">
    <location>
        <begin position="164"/>
        <end position="181"/>
    </location>
</feature>
<keyword evidence="4 10" id="KW-0808">Transferase</keyword>
<dbReference type="Gene3D" id="1.25.40.10">
    <property type="entry name" value="Tetratricopeptide repeat domain"/>
    <property type="match status" value="1"/>
</dbReference>
<keyword evidence="3 10" id="KW-0328">Glycosyltransferase</keyword>
<accession>A0A1H4QT34</accession>
<proteinExistence type="predicted"/>
<evidence type="ECO:0000313" key="11">
    <source>
        <dbReference type="Proteomes" id="UP000182409"/>
    </source>
</evidence>
<feature type="transmembrane region" description="Helical" evidence="8">
    <location>
        <begin position="406"/>
        <end position="424"/>
    </location>
</feature>
<evidence type="ECO:0000256" key="8">
    <source>
        <dbReference type="SAM" id="Phobius"/>
    </source>
</evidence>
<keyword evidence="6 8" id="KW-1133">Transmembrane helix</keyword>
<evidence type="ECO:0000256" key="4">
    <source>
        <dbReference type="ARBA" id="ARBA00022679"/>
    </source>
</evidence>
<comment type="subcellular location">
    <subcellularLocation>
        <location evidence="1">Cell membrane</location>
        <topology evidence="1">Multi-pass membrane protein</topology>
    </subcellularLocation>
</comment>
<dbReference type="RefSeq" id="WP_074654716.1">
    <property type="nucleotide sequence ID" value="NZ_FNSD01000001.1"/>
</dbReference>
<keyword evidence="7 8" id="KW-0472">Membrane</keyword>
<dbReference type="AlphaFoldDB" id="A0A1H4QT34"/>
<dbReference type="PANTHER" id="PTHR33908:SF11">
    <property type="entry name" value="MEMBRANE PROTEIN"/>
    <property type="match status" value="1"/>
</dbReference>
<feature type="domain" description="Glycosyltransferase RgtA/B/C/D-like" evidence="9">
    <location>
        <begin position="109"/>
        <end position="249"/>
    </location>
</feature>
<evidence type="ECO:0000256" key="1">
    <source>
        <dbReference type="ARBA" id="ARBA00004651"/>
    </source>
</evidence>
<gene>
    <name evidence="10" type="ORF">SAMN05443244_2957</name>
</gene>
<keyword evidence="5 8" id="KW-0812">Transmembrane</keyword>
<dbReference type="PANTHER" id="PTHR33908">
    <property type="entry name" value="MANNOSYLTRANSFERASE YKCB-RELATED"/>
    <property type="match status" value="1"/>
</dbReference>
<evidence type="ECO:0000256" key="3">
    <source>
        <dbReference type="ARBA" id="ARBA00022676"/>
    </source>
</evidence>
<evidence type="ECO:0000256" key="7">
    <source>
        <dbReference type="ARBA" id="ARBA00023136"/>
    </source>
</evidence>
<evidence type="ECO:0000259" key="9">
    <source>
        <dbReference type="Pfam" id="PF13231"/>
    </source>
</evidence>
<organism evidence="10 11">
    <name type="scientific">Terriglobus roseus</name>
    <dbReference type="NCBI Taxonomy" id="392734"/>
    <lineage>
        <taxon>Bacteria</taxon>
        <taxon>Pseudomonadati</taxon>
        <taxon>Acidobacteriota</taxon>
        <taxon>Terriglobia</taxon>
        <taxon>Terriglobales</taxon>
        <taxon>Acidobacteriaceae</taxon>
        <taxon>Terriglobus</taxon>
    </lineage>
</organism>
<reference evidence="10 11" key="1">
    <citation type="submission" date="2016-10" db="EMBL/GenBank/DDBJ databases">
        <authorList>
            <person name="de Groot N.N."/>
        </authorList>
    </citation>
    <scope>NUCLEOTIDE SEQUENCE [LARGE SCALE GENOMIC DNA]</scope>
    <source>
        <strain evidence="10 11">AB35.6</strain>
    </source>
</reference>
<feature type="transmembrane region" description="Helical" evidence="8">
    <location>
        <begin position="347"/>
        <end position="367"/>
    </location>
</feature>
<dbReference type="InterPro" id="IPR038731">
    <property type="entry name" value="RgtA/B/C-like"/>
</dbReference>
<dbReference type="Pfam" id="PF13231">
    <property type="entry name" value="PMT_2"/>
    <property type="match status" value="1"/>
</dbReference>
<evidence type="ECO:0000256" key="6">
    <source>
        <dbReference type="ARBA" id="ARBA00022989"/>
    </source>
</evidence>
<keyword evidence="2" id="KW-1003">Cell membrane</keyword>
<dbReference type="InterPro" id="IPR011990">
    <property type="entry name" value="TPR-like_helical_dom_sf"/>
</dbReference>
<dbReference type="Proteomes" id="UP000182409">
    <property type="component" value="Unassembled WGS sequence"/>
</dbReference>
<dbReference type="GO" id="GO:0009103">
    <property type="term" value="P:lipopolysaccharide biosynthetic process"/>
    <property type="evidence" value="ECO:0007669"/>
    <property type="project" value="UniProtKB-ARBA"/>
</dbReference>
<dbReference type="GO" id="GO:0016763">
    <property type="term" value="F:pentosyltransferase activity"/>
    <property type="evidence" value="ECO:0007669"/>
    <property type="project" value="TreeGrafter"/>
</dbReference>
<feature type="transmembrane region" description="Helical" evidence="8">
    <location>
        <begin position="208"/>
        <end position="225"/>
    </location>
</feature>
<dbReference type="OrthoDB" id="180217at2"/>
<dbReference type="EMBL" id="FNSD01000001">
    <property type="protein sequence ID" value="SEC22698.1"/>
    <property type="molecule type" value="Genomic_DNA"/>
</dbReference>
<evidence type="ECO:0000256" key="5">
    <source>
        <dbReference type="ARBA" id="ARBA00022692"/>
    </source>
</evidence>
<sequence>MPVRLGQRHFLLTTAALLLLAILHTLWATSLDSFTIDEPYHITAGATYLRWGDYRINPEHPPLVKLVAALAEPASVLHIAPFTPLNDKYQERVYTQTAVFTASDYHRVQRRARFAMIVFHTLLLGLLTWLLRRVFSAAMALATLLFLALDPTVSAHMPVVMTDLPVALLGTICCCLTVLALRCRRWLDWLLLGLGIGLLLGTKHSAPLIVLPLLTGSLAVLLWQTFQRHRADGPRQFERLFVAAVLAMAVLWSLYGFRFHESRERDAKGGYVETYNRPLDAKIHDLRSPVLRGALTTATRLRLVPRAYLWGLADTLRAGVEGRPSLIRAFGRDYIDHAPWWIPFADLFVKLPLPFLALAIAGIVMYAARKVPGKIARPLSVFFAMLIVFLTFIAKNGIFYAGLRHWLFAVPLLAIFAACAAVACLEHPGRFIRAIPLAALLLIALPTLPQRRIWEYHNILAGGSGNAWRYFDNESIDLGQRSDEIAAFYKANMAPVDPLYGYWTVREQLKAQGVREWEPTPEQVADGYVTGWFVSRAPWLPAQNWKHIEIFRNVTPVARVGNVFFYKGRFYLPFMAGGVINRQAFRLLQEKDGDRAKAEAYFKRGVQLDPEATGAFIELGNFALLRKDKSGALTHYRAAVNAEKDSETVRQAIRDYIKTVEAHPVGEVPPMRRPSLE</sequence>